<feature type="transmembrane region" description="Helical" evidence="1">
    <location>
        <begin position="12"/>
        <end position="36"/>
    </location>
</feature>
<protein>
    <submittedName>
        <fullName evidence="2">Uncharacterized protein</fullName>
    </submittedName>
</protein>
<gene>
    <name evidence="2" type="ORF">A5888_001721</name>
    <name evidence="3" type="ORF">A5888_002958</name>
</gene>
<dbReference type="EMBL" id="NGMM01000002">
    <property type="protein sequence ID" value="OTP17583.1"/>
    <property type="molecule type" value="Genomic_DNA"/>
</dbReference>
<reference evidence="3" key="3">
    <citation type="submission" date="2024-03" db="EMBL/GenBank/DDBJ databases">
        <title>The Genome Sequence of Enterococcus sp. DIV0242b.</title>
        <authorList>
            <consortium name="The Broad Institute Genomics Platform"/>
            <consortium name="The Broad Institute Microbial Omics Core"/>
            <consortium name="The Broad Institute Genomic Center for Infectious Diseases"/>
            <person name="Earl A."/>
            <person name="Manson A."/>
            <person name="Gilmore M."/>
            <person name="Schwartman J."/>
            <person name="Shea T."/>
            <person name="Abouelleil A."/>
            <person name="Cao P."/>
            <person name="Chapman S."/>
            <person name="Cusick C."/>
            <person name="Young S."/>
            <person name="Neafsey D."/>
            <person name="Nusbaum C."/>
            <person name="Birren B."/>
        </authorList>
    </citation>
    <scope>NUCLEOTIDE SEQUENCE</scope>
    <source>
        <strain evidence="3">9E7_DIV0242</strain>
    </source>
</reference>
<evidence type="ECO:0000313" key="3">
    <source>
        <dbReference type="EMBL" id="WYJ91190.1"/>
    </source>
</evidence>
<evidence type="ECO:0000313" key="4">
    <source>
        <dbReference type="Proteomes" id="UP000195141"/>
    </source>
</evidence>
<feature type="transmembrane region" description="Helical" evidence="1">
    <location>
        <begin position="42"/>
        <end position="60"/>
    </location>
</feature>
<keyword evidence="1" id="KW-0472">Membrane</keyword>
<name>A0A242K8U1_9ENTE</name>
<evidence type="ECO:0000256" key="1">
    <source>
        <dbReference type="SAM" id="Phobius"/>
    </source>
</evidence>
<reference evidence="3" key="2">
    <citation type="submission" date="2017-05" db="EMBL/GenBank/DDBJ databases">
        <authorList>
            <consortium name="The Broad Institute Genomics Platform"/>
            <consortium name="The Broad Institute Genomic Center for Infectious Diseases"/>
            <person name="Earl A."/>
            <person name="Manson A."/>
            <person name="Schwartman J."/>
            <person name="Gilmore M."/>
            <person name="Abouelleil A."/>
            <person name="Cao P."/>
            <person name="Chapman S."/>
            <person name="Cusick C."/>
            <person name="Shea T."/>
            <person name="Young S."/>
            <person name="Neafsey D."/>
            <person name="Nusbaum C."/>
            <person name="Birren B."/>
        </authorList>
    </citation>
    <scope>NUCLEOTIDE SEQUENCE</scope>
    <source>
        <strain evidence="3">9E7_DIV0242</strain>
    </source>
</reference>
<dbReference type="Proteomes" id="UP000195141">
    <property type="component" value="Chromosome"/>
</dbReference>
<reference evidence="2" key="1">
    <citation type="submission" date="2017-05" db="EMBL/GenBank/DDBJ databases">
        <title>The Genome Sequence of Enterococcus sp. 9E7_DIV0242.</title>
        <authorList>
            <consortium name="The Broad Institute Genomics Platform"/>
            <consortium name="The Broad Institute Genomic Center for Infectious Diseases"/>
            <person name="Earl A."/>
            <person name="Manson A."/>
            <person name="Schwartman J."/>
            <person name="Gilmore M."/>
            <person name="Abouelleil A."/>
            <person name="Cao P."/>
            <person name="Chapman S."/>
            <person name="Cusick C."/>
            <person name="Shea T."/>
            <person name="Young S."/>
            <person name="Neafsey D."/>
            <person name="Nusbaum C."/>
            <person name="Birren B."/>
        </authorList>
    </citation>
    <scope>NUCLEOTIDE SEQUENCE [LARGE SCALE GENOMIC DNA]</scope>
    <source>
        <strain evidence="2">9E7_DIV0242</strain>
    </source>
</reference>
<evidence type="ECO:0000313" key="2">
    <source>
        <dbReference type="EMBL" id="OTP17583.1"/>
    </source>
</evidence>
<keyword evidence="1" id="KW-0812">Transmembrane</keyword>
<dbReference type="OrthoDB" id="9915444at2"/>
<sequence>MKNVSNERLLSLVTGTLSAGVILYISLAGVFNWPYAEEVQKVGGIVAIFVNSMFAVWTGVKVGGEHGRDPSD</sequence>
<dbReference type="AlphaFoldDB" id="A0A242K8U1"/>
<dbReference type="EMBL" id="CP147247">
    <property type="protein sequence ID" value="WYJ91190.1"/>
    <property type="molecule type" value="Genomic_DNA"/>
</dbReference>
<organism evidence="2">
    <name type="scientific">Candidatus Enterococcus clewellii</name>
    <dbReference type="NCBI Taxonomy" id="1834193"/>
    <lineage>
        <taxon>Bacteria</taxon>
        <taxon>Bacillati</taxon>
        <taxon>Bacillota</taxon>
        <taxon>Bacilli</taxon>
        <taxon>Lactobacillales</taxon>
        <taxon>Enterococcaceae</taxon>
        <taxon>Enterococcus</taxon>
    </lineage>
</organism>
<keyword evidence="1" id="KW-1133">Transmembrane helix</keyword>
<proteinExistence type="predicted"/>
<keyword evidence="4" id="KW-1185">Reference proteome</keyword>
<dbReference type="RefSeq" id="WP_086348781.1">
    <property type="nucleotide sequence ID" value="NZ_CP147247.1"/>
</dbReference>
<accession>A0A242K8U1</accession>